<dbReference type="Proteomes" id="UP001056855">
    <property type="component" value="Chromosome"/>
</dbReference>
<comment type="cofactor">
    <cofactor evidence="2">
        <name>Mg(2+)</name>
        <dbReference type="ChEBI" id="CHEBI:18420"/>
    </cofactor>
</comment>
<dbReference type="InterPro" id="IPR003674">
    <property type="entry name" value="Oligo_trans_STT3"/>
</dbReference>
<evidence type="ECO:0000256" key="12">
    <source>
        <dbReference type="ARBA" id="ARBA00022989"/>
    </source>
</evidence>
<feature type="transmembrane region" description="Helical" evidence="18">
    <location>
        <begin position="24"/>
        <end position="42"/>
    </location>
</feature>
<evidence type="ECO:0000256" key="15">
    <source>
        <dbReference type="ARBA" id="ARBA00030679"/>
    </source>
</evidence>
<dbReference type="InterPro" id="IPR054479">
    <property type="entry name" value="AglB-like_core"/>
</dbReference>
<evidence type="ECO:0000256" key="17">
    <source>
        <dbReference type="SAM" id="MobiDB-lite"/>
    </source>
</evidence>
<keyword evidence="12 18" id="KW-1133">Transmembrane helix</keyword>
<keyword evidence="9 18" id="KW-0812">Transmembrane</keyword>
<evidence type="ECO:0000256" key="13">
    <source>
        <dbReference type="ARBA" id="ARBA00023136"/>
    </source>
</evidence>
<protein>
    <recommendedName>
        <fullName evidence="6">dolichyl-phosphooligosaccharide-protein glycotransferase</fullName>
        <ecNumber evidence="6">2.4.99.21</ecNumber>
    </recommendedName>
    <alternativeName>
        <fullName evidence="15">Oligosaccharyl transferase</fullName>
    </alternativeName>
</protein>
<dbReference type="EC" id="2.4.99.21" evidence="6"/>
<dbReference type="AlphaFoldDB" id="A0A9E7NCJ7"/>
<feature type="transmembrane region" description="Helical" evidence="18">
    <location>
        <begin position="221"/>
        <end position="238"/>
    </location>
</feature>
<evidence type="ECO:0000256" key="7">
    <source>
        <dbReference type="ARBA" id="ARBA00022676"/>
    </source>
</evidence>
<feature type="transmembrane region" description="Helical" evidence="18">
    <location>
        <begin position="120"/>
        <end position="142"/>
    </location>
</feature>
<evidence type="ECO:0000256" key="6">
    <source>
        <dbReference type="ARBA" id="ARBA00012602"/>
    </source>
</evidence>
<keyword evidence="8 22" id="KW-0808">Transferase</keyword>
<feature type="transmembrane region" description="Helical" evidence="18">
    <location>
        <begin position="149"/>
        <end position="168"/>
    </location>
</feature>
<evidence type="ECO:0000256" key="3">
    <source>
        <dbReference type="ARBA" id="ARBA00004651"/>
    </source>
</evidence>
<accession>A0A9E7NCJ7</accession>
<dbReference type="NCBIfam" id="TIGR04154">
    <property type="entry name" value="archaeo_STT3"/>
    <property type="match status" value="1"/>
</dbReference>
<comment type="catalytic activity">
    <reaction evidence="16">
        <text>an archaeal dolichyl phosphooligosaccharide + [protein]-L-asparagine = an archaeal dolichyl phosphate + a glycoprotein with the oligosaccharide chain attached by N-beta-D-glycosyl linkage to a protein L-asparagine.</text>
        <dbReference type="EC" id="2.4.99.21"/>
    </reaction>
</comment>
<feature type="transmembrane region" description="Helical" evidence="18">
    <location>
        <begin position="392"/>
        <end position="413"/>
    </location>
</feature>
<evidence type="ECO:0000256" key="4">
    <source>
        <dbReference type="ARBA" id="ARBA00004922"/>
    </source>
</evidence>
<comment type="subcellular location">
    <subcellularLocation>
        <location evidence="3">Cell membrane</location>
        <topology evidence="3">Multi-pass membrane protein</topology>
    </subcellularLocation>
</comment>
<evidence type="ECO:0000313" key="23">
    <source>
        <dbReference type="Proteomes" id="UP001056855"/>
    </source>
</evidence>
<keyword evidence="23" id="KW-1185">Reference proteome</keyword>
<evidence type="ECO:0000256" key="14">
    <source>
        <dbReference type="ARBA" id="ARBA00023211"/>
    </source>
</evidence>
<dbReference type="Pfam" id="PF22627">
    <property type="entry name" value="AglB_core-like"/>
    <property type="match status" value="1"/>
</dbReference>
<keyword evidence="13 18" id="KW-0472">Membrane</keyword>
<comment type="pathway">
    <text evidence="4">Protein modification; protein glycosylation.</text>
</comment>
<comment type="cofactor">
    <cofactor evidence="1">
        <name>Mn(2+)</name>
        <dbReference type="ChEBI" id="CHEBI:29035"/>
    </cofactor>
</comment>
<evidence type="ECO:0000256" key="10">
    <source>
        <dbReference type="ARBA" id="ARBA00022723"/>
    </source>
</evidence>
<feature type="transmembrane region" description="Helical" evidence="18">
    <location>
        <begin position="269"/>
        <end position="289"/>
    </location>
</feature>
<feature type="domain" description="Oligosaccharyl transferase STT3 N-terminal" evidence="19">
    <location>
        <begin position="49"/>
        <end position="261"/>
    </location>
</feature>
<dbReference type="GO" id="GO:0004576">
    <property type="term" value="F:oligosaccharyl transferase activity"/>
    <property type="evidence" value="ECO:0007669"/>
    <property type="project" value="InterPro"/>
</dbReference>
<dbReference type="Pfam" id="PF02516">
    <property type="entry name" value="STT3"/>
    <property type="match status" value="1"/>
</dbReference>
<feature type="transmembrane region" description="Helical" evidence="18">
    <location>
        <begin position="180"/>
        <end position="200"/>
    </location>
</feature>
<feature type="compositionally biased region" description="Acidic residues" evidence="17">
    <location>
        <begin position="962"/>
        <end position="981"/>
    </location>
</feature>
<evidence type="ECO:0000256" key="8">
    <source>
        <dbReference type="ARBA" id="ARBA00022679"/>
    </source>
</evidence>
<evidence type="ECO:0000256" key="18">
    <source>
        <dbReference type="SAM" id="Phobius"/>
    </source>
</evidence>
<evidence type="ECO:0000256" key="1">
    <source>
        <dbReference type="ARBA" id="ARBA00001936"/>
    </source>
</evidence>
<evidence type="ECO:0000256" key="11">
    <source>
        <dbReference type="ARBA" id="ARBA00022842"/>
    </source>
</evidence>
<sequence>MSTDTEHVDEGTETPSTLETWQEWYHLPLLGLVILFMLWTRLRSYENFVADGSPRLSGVDSWYHWRTIRWTAENYPFTMPYEVYTGYPTGTYVGHFGTLFDQLIVTAAMIVGLGNPSPETLYMVALVSIPLMGALTAIPVFYMGRRLGGTIGGLVSIVLLALVPGSFFYRSAVGQLDHHIGEALFMAIAVLAMMVAVRAGERDRPIYELVVDRDWDALHRPTIYSVLAGLALTLFIWVWPSAVLLIGIFGVFFCIQLCVDYIRGISPDHVAFVGAVSLGVTAIGSVLLFEQWSSSVSDFGYLQPTLALAVAFGCVFMAWLARQWDDLEVNRNYYPAAIAGLLIVGLGTMAVLIPDLYDTVINNLTSRLLPLDPSTGALTVSEAQPPDDFTQYVFNEFGAAFFTMLGGLAFLLLRPLFGREWRAEYTLVIVWSLFLISMASTQTRFSYYLAVAVAVVNAVFVADIARVLSLDFHRTADSIRDVETYQVIAIVLVVVMLFMPLLPPIAADGATTWERGENVGPSGDAMTWDESTQWLLESTPEPGNWAGAGNQSELEYYGTYDRPADGDFDYPGGSYGVMSWWDYGHLITTNGERIPHSNPFQQNARSSSWYLLAGEESHGEAILDGIAAGVPVVNQPAENITAEIESADSADEGEMRYVMIDDEMAGGKFSAITRWTDPAYSSYYDQSQYQIRDSEESVPVASDAYYDTMLASLYIDDAEGMDHYRLVHESERYSIVGGMALGQSIRPHYSLRLSNLGLPAGWSEQTAQFDAQLAQAEANNQVFGGFGFPIWDGHIVSSVKTFERVEGANITGTVDGEVADSDRVYAQIELETEPGRTFTYTQQANVSDDGTFELTVPYATNDELGPEDGYTDSAVEAVDEEYEIFVGTPEDGEIERQYLGTTAVPETAVVEGEDLEVTLEEGDGEIVPDPDAEAQPSEGEDENETDDGADDDESSNDGSENVTDDGNETETGSDDENETDAGSDANNGTNTDSDDENATNETNDTPDAPALMDPVAPRAD</sequence>
<dbReference type="InterPro" id="IPR026410">
    <property type="entry name" value="OlisacTrfase_arch"/>
</dbReference>
<feature type="compositionally biased region" description="Acidic residues" evidence="17">
    <location>
        <begin position="919"/>
        <end position="955"/>
    </location>
</feature>
<evidence type="ECO:0000256" key="2">
    <source>
        <dbReference type="ARBA" id="ARBA00001946"/>
    </source>
</evidence>
<evidence type="ECO:0000313" key="22">
    <source>
        <dbReference type="EMBL" id="UTF54991.1"/>
    </source>
</evidence>
<keyword evidence="7" id="KW-0328">Glycosyltransferase</keyword>
<gene>
    <name evidence="22" type="ORF">NGM29_06990</name>
</gene>
<evidence type="ECO:0000256" key="5">
    <source>
        <dbReference type="ARBA" id="ARBA00010810"/>
    </source>
</evidence>
<dbReference type="KEGG" id="sawl:NGM29_06990"/>
<name>A0A9E7NCJ7_9EURY</name>
<keyword evidence="10" id="KW-0479">Metal-binding</keyword>
<feature type="domain" description="AglB-like core" evidence="21">
    <location>
        <begin position="526"/>
        <end position="628"/>
    </location>
</feature>
<dbReference type="Gene3D" id="2.60.40.3390">
    <property type="match status" value="1"/>
</dbReference>
<dbReference type="InterPro" id="IPR041154">
    <property type="entry name" value="AglB_P1"/>
</dbReference>
<proteinExistence type="inferred from homology"/>
<evidence type="ECO:0000256" key="9">
    <source>
        <dbReference type="ARBA" id="ARBA00022692"/>
    </source>
</evidence>
<organism evidence="22 23">
    <name type="scientific">Natronosalvus rutilus</name>
    <dbReference type="NCBI Taxonomy" id="2953753"/>
    <lineage>
        <taxon>Archaea</taxon>
        <taxon>Methanobacteriati</taxon>
        <taxon>Methanobacteriota</taxon>
        <taxon>Stenosarchaea group</taxon>
        <taxon>Halobacteria</taxon>
        <taxon>Halobacteriales</taxon>
        <taxon>Natrialbaceae</taxon>
        <taxon>Natronosalvus</taxon>
    </lineage>
</organism>
<feature type="transmembrane region" description="Helical" evidence="18">
    <location>
        <begin position="482"/>
        <end position="502"/>
    </location>
</feature>
<feature type="transmembrane region" description="Helical" evidence="18">
    <location>
        <begin position="333"/>
        <end position="353"/>
    </location>
</feature>
<feature type="transmembrane region" description="Helical" evidence="18">
    <location>
        <begin position="244"/>
        <end position="262"/>
    </location>
</feature>
<evidence type="ECO:0000259" key="19">
    <source>
        <dbReference type="Pfam" id="PF02516"/>
    </source>
</evidence>
<dbReference type="InterPro" id="IPR048307">
    <property type="entry name" value="STT3_N"/>
</dbReference>
<keyword evidence="11" id="KW-0460">Magnesium</keyword>
<feature type="domain" description="Archaeal glycosylation protein B peripheral" evidence="20">
    <location>
        <begin position="813"/>
        <end position="913"/>
    </location>
</feature>
<evidence type="ECO:0000259" key="21">
    <source>
        <dbReference type="Pfam" id="PF22627"/>
    </source>
</evidence>
<feature type="transmembrane region" description="Helical" evidence="18">
    <location>
        <begin position="92"/>
        <end position="114"/>
    </location>
</feature>
<dbReference type="PANTHER" id="PTHR13872:SF1">
    <property type="entry name" value="DOLICHYL-DIPHOSPHOOLIGOSACCHARIDE--PROTEIN GLYCOSYLTRANSFERASE SUBUNIT STT3B"/>
    <property type="match status" value="1"/>
</dbReference>
<dbReference type="GO" id="GO:0046872">
    <property type="term" value="F:metal ion binding"/>
    <property type="evidence" value="ECO:0007669"/>
    <property type="project" value="UniProtKB-KW"/>
</dbReference>
<comment type="similarity">
    <text evidence="5">Belongs to the STT3 family.</text>
</comment>
<dbReference type="Pfam" id="PF18079">
    <property type="entry name" value="AglB_L1"/>
    <property type="match status" value="1"/>
</dbReference>
<feature type="region of interest" description="Disordered" evidence="17">
    <location>
        <begin position="919"/>
        <end position="1020"/>
    </location>
</feature>
<dbReference type="PANTHER" id="PTHR13872">
    <property type="entry name" value="DOLICHYL-DIPHOSPHOOLIGOSACCHARIDE--PROTEIN GLYCOSYLTRANSFERASE SUBUNIT"/>
    <property type="match status" value="1"/>
</dbReference>
<dbReference type="EMBL" id="CP100355">
    <property type="protein sequence ID" value="UTF54991.1"/>
    <property type="molecule type" value="Genomic_DNA"/>
</dbReference>
<dbReference type="GeneID" id="73289778"/>
<feature type="transmembrane region" description="Helical" evidence="18">
    <location>
        <begin position="301"/>
        <end position="321"/>
    </location>
</feature>
<evidence type="ECO:0000256" key="16">
    <source>
        <dbReference type="ARBA" id="ARBA00034066"/>
    </source>
</evidence>
<dbReference type="RefSeq" id="WP_254159733.1">
    <property type="nucleotide sequence ID" value="NZ_CP100355.1"/>
</dbReference>
<dbReference type="Gene3D" id="3.40.50.12610">
    <property type="match status" value="1"/>
</dbReference>
<feature type="transmembrane region" description="Helical" evidence="18">
    <location>
        <begin position="425"/>
        <end position="441"/>
    </location>
</feature>
<feature type="transmembrane region" description="Helical" evidence="18">
    <location>
        <begin position="447"/>
        <end position="470"/>
    </location>
</feature>
<keyword evidence="14" id="KW-0464">Manganese</keyword>
<evidence type="ECO:0000259" key="20">
    <source>
        <dbReference type="Pfam" id="PF18079"/>
    </source>
</evidence>
<dbReference type="GO" id="GO:0005886">
    <property type="term" value="C:plasma membrane"/>
    <property type="evidence" value="ECO:0007669"/>
    <property type="project" value="UniProtKB-SubCell"/>
</dbReference>
<reference evidence="22" key="1">
    <citation type="submission" date="2022-06" db="EMBL/GenBank/DDBJ databases">
        <title>Diverse halophilic archaea isolated from saline environments.</title>
        <authorList>
            <person name="Cui H.-L."/>
        </authorList>
    </citation>
    <scope>NUCLEOTIDE SEQUENCE</scope>
    <source>
        <strain evidence="22">WLHS1</strain>
    </source>
</reference>